<proteinExistence type="predicted"/>
<dbReference type="PANTHER" id="PTHR47481:SF43">
    <property type="entry name" value="RETROTRANSPOSON COPIA-LIKE N-TERMINAL DOMAIN-CONTAINING PROTEIN"/>
    <property type="match status" value="1"/>
</dbReference>
<accession>A0A1Q3BVT7</accession>
<protein>
    <submittedName>
        <fullName evidence="1">UBN2 domain-containing protein</fullName>
    </submittedName>
</protein>
<dbReference type="InParanoid" id="A0A1Q3BVT7"/>
<evidence type="ECO:0000313" key="2">
    <source>
        <dbReference type="Proteomes" id="UP000187406"/>
    </source>
</evidence>
<organism evidence="1 2">
    <name type="scientific">Cephalotus follicularis</name>
    <name type="common">Albany pitcher plant</name>
    <dbReference type="NCBI Taxonomy" id="3775"/>
    <lineage>
        <taxon>Eukaryota</taxon>
        <taxon>Viridiplantae</taxon>
        <taxon>Streptophyta</taxon>
        <taxon>Embryophyta</taxon>
        <taxon>Tracheophyta</taxon>
        <taxon>Spermatophyta</taxon>
        <taxon>Magnoliopsida</taxon>
        <taxon>eudicotyledons</taxon>
        <taxon>Gunneridae</taxon>
        <taxon>Pentapetalae</taxon>
        <taxon>rosids</taxon>
        <taxon>fabids</taxon>
        <taxon>Oxalidales</taxon>
        <taxon>Cephalotaceae</taxon>
        <taxon>Cephalotus</taxon>
    </lineage>
</organism>
<dbReference type="EMBL" id="BDDD01000954">
    <property type="protein sequence ID" value="GAV71989.1"/>
    <property type="molecule type" value="Genomic_DNA"/>
</dbReference>
<dbReference type="Pfam" id="PF14223">
    <property type="entry name" value="Retrotran_gag_2"/>
    <property type="match status" value="1"/>
</dbReference>
<keyword evidence="2" id="KW-1185">Reference proteome</keyword>
<feature type="non-terminal residue" evidence="1">
    <location>
        <position position="210"/>
    </location>
</feature>
<reference evidence="2" key="1">
    <citation type="submission" date="2016-04" db="EMBL/GenBank/DDBJ databases">
        <title>Cephalotus genome sequencing.</title>
        <authorList>
            <person name="Fukushima K."/>
            <person name="Hasebe M."/>
            <person name="Fang X."/>
        </authorList>
    </citation>
    <scope>NUCLEOTIDE SEQUENCE [LARGE SCALE GENOMIC DNA]</scope>
    <source>
        <strain evidence="2">cv. St1</strain>
    </source>
</reference>
<evidence type="ECO:0000313" key="1">
    <source>
        <dbReference type="EMBL" id="GAV71989.1"/>
    </source>
</evidence>
<comment type="caution">
    <text evidence="1">The sequence shown here is derived from an EMBL/GenBank/DDBJ whole genome shotgun (WGS) entry which is preliminary data.</text>
</comment>
<sequence length="210" mass="23453">IIHFNAPRHFPIKLAQQNFTVRKQVHTTLIGYDCLGIVDDQILLSALLGSCTDGIQPYISNASTSKKARDNLMTIFANKSRSRIMSLKESLIKNPQGNQTIAAFLQDMLAIKNELALANNPISNEDLVIHVLTNLNPEFKELVAAIRVRDSTITLPELQDKLSEFELQLKKVDDITLGTTNIPLTANYTQRNKYASGTYGRSPQSSNRQQ</sequence>
<gene>
    <name evidence="1" type="ORF">CFOL_v3_15478</name>
</gene>
<dbReference type="Proteomes" id="UP000187406">
    <property type="component" value="Unassembled WGS sequence"/>
</dbReference>
<feature type="non-terminal residue" evidence="1">
    <location>
        <position position="1"/>
    </location>
</feature>
<dbReference type="PANTHER" id="PTHR47481">
    <property type="match status" value="1"/>
</dbReference>
<dbReference type="OrthoDB" id="1912561at2759"/>
<name>A0A1Q3BVT7_CEPFO</name>
<dbReference type="AlphaFoldDB" id="A0A1Q3BVT7"/>